<accession>A0A7G7W7R3</accession>
<keyword evidence="2" id="KW-1185">Reference proteome</keyword>
<dbReference type="AlphaFoldDB" id="A0A7G7W7R3"/>
<evidence type="ECO:0000313" key="1">
    <source>
        <dbReference type="EMBL" id="QNH62406.1"/>
    </source>
</evidence>
<name>A0A7G7W7R3_9BACT</name>
<dbReference type="Proteomes" id="UP000515489">
    <property type="component" value="Chromosome"/>
</dbReference>
<gene>
    <name evidence="1" type="ORF">H4317_00830</name>
</gene>
<dbReference type="EMBL" id="CP060202">
    <property type="protein sequence ID" value="QNH62406.1"/>
    <property type="molecule type" value="Genomic_DNA"/>
</dbReference>
<organism evidence="1 2">
    <name type="scientific">Hymenobacter sediminicola</name>
    <dbReference type="NCBI Taxonomy" id="2761579"/>
    <lineage>
        <taxon>Bacteria</taxon>
        <taxon>Pseudomonadati</taxon>
        <taxon>Bacteroidota</taxon>
        <taxon>Cytophagia</taxon>
        <taxon>Cytophagales</taxon>
        <taxon>Hymenobacteraceae</taxon>
        <taxon>Hymenobacter</taxon>
    </lineage>
</organism>
<dbReference type="SUPFAM" id="SSF54593">
    <property type="entry name" value="Glyoxalase/Bleomycin resistance protein/Dihydroxybiphenyl dioxygenase"/>
    <property type="match status" value="1"/>
</dbReference>
<evidence type="ECO:0000313" key="2">
    <source>
        <dbReference type="Proteomes" id="UP000515489"/>
    </source>
</evidence>
<dbReference type="RefSeq" id="WP_185888318.1">
    <property type="nucleotide sequence ID" value="NZ_CP060202.1"/>
</dbReference>
<proteinExistence type="predicted"/>
<reference evidence="1 2" key="1">
    <citation type="submission" date="2020-08" db="EMBL/GenBank/DDBJ databases">
        <title>Hymenobacter sp. S2-20-2 genome sequencing.</title>
        <authorList>
            <person name="Jin L."/>
        </authorList>
    </citation>
    <scope>NUCLEOTIDE SEQUENCE [LARGE SCALE GENOMIC DNA]</scope>
    <source>
        <strain evidence="1 2">S2-20-2</strain>
    </source>
</reference>
<sequence length="121" mass="12973">MLQGLRTVVYPAGDIVKAKLWYSQALRQEPYFDEPFYVGFNVGGYELGLVPDAPVAGQCGPITYWGVPEAHAAYTHLLALGAAAHEAIHDVGGGILLGSVQDPFGNLLGVIENPHFRLPAE</sequence>
<dbReference type="KEGG" id="hsk:H4317_00830"/>
<dbReference type="Gene3D" id="3.10.180.10">
    <property type="entry name" value="2,3-Dihydroxybiphenyl 1,2-Dioxygenase, domain 1"/>
    <property type="match status" value="1"/>
</dbReference>
<dbReference type="InterPro" id="IPR029068">
    <property type="entry name" value="Glyas_Bleomycin-R_OHBP_Dase"/>
</dbReference>
<protein>
    <submittedName>
        <fullName evidence="1">VOC family protein</fullName>
    </submittedName>
</protein>